<organism evidence="3 4">
    <name type="scientific">Legionella dresdenensis</name>
    <dbReference type="NCBI Taxonomy" id="450200"/>
    <lineage>
        <taxon>Bacteria</taxon>
        <taxon>Pseudomonadati</taxon>
        <taxon>Pseudomonadota</taxon>
        <taxon>Gammaproteobacteria</taxon>
        <taxon>Legionellales</taxon>
        <taxon>Legionellaceae</taxon>
        <taxon>Legionella</taxon>
    </lineage>
</organism>
<evidence type="ECO:0000313" key="4">
    <source>
        <dbReference type="Proteomes" id="UP001595758"/>
    </source>
</evidence>
<feature type="chain" id="PRO_5046202174" evidence="1">
    <location>
        <begin position="23"/>
        <end position="104"/>
    </location>
</feature>
<evidence type="ECO:0000256" key="1">
    <source>
        <dbReference type="SAM" id="SignalP"/>
    </source>
</evidence>
<accession>A0ABV8CDF4</accession>
<sequence>MKNYLFLSVLVCLTALSTGCQTIAPSMSQFNVFGRSDAELTASVQQELAGNALLAGVPIQVEAQEGTVRLTGYVKTIRQSDTAELVAGKVDGVKAVQNNLIVRK</sequence>
<dbReference type="PANTHER" id="PTHR34606">
    <property type="entry name" value="BON DOMAIN-CONTAINING PROTEIN"/>
    <property type="match status" value="1"/>
</dbReference>
<dbReference type="PROSITE" id="PS50914">
    <property type="entry name" value="BON"/>
    <property type="match status" value="1"/>
</dbReference>
<keyword evidence="1" id="KW-0732">Signal</keyword>
<dbReference type="PANTHER" id="PTHR34606:SF15">
    <property type="entry name" value="BON DOMAIN-CONTAINING PROTEIN"/>
    <property type="match status" value="1"/>
</dbReference>
<gene>
    <name evidence="3" type="ORF">ACFORL_03680</name>
</gene>
<dbReference type="Proteomes" id="UP001595758">
    <property type="component" value="Unassembled WGS sequence"/>
</dbReference>
<dbReference type="EMBL" id="JBHSAB010000004">
    <property type="protein sequence ID" value="MFC3908174.1"/>
    <property type="molecule type" value="Genomic_DNA"/>
</dbReference>
<keyword evidence="4" id="KW-1185">Reference proteome</keyword>
<protein>
    <submittedName>
        <fullName evidence="3">BON domain-containing protein</fullName>
    </submittedName>
</protein>
<dbReference type="Pfam" id="PF04972">
    <property type="entry name" value="BON"/>
    <property type="match status" value="1"/>
</dbReference>
<evidence type="ECO:0000313" key="3">
    <source>
        <dbReference type="EMBL" id="MFC3908174.1"/>
    </source>
</evidence>
<feature type="domain" description="BON" evidence="2">
    <location>
        <begin position="36"/>
        <end position="104"/>
    </location>
</feature>
<reference evidence="4" key="1">
    <citation type="journal article" date="2019" name="Int. J. Syst. Evol. Microbiol.">
        <title>The Global Catalogue of Microorganisms (GCM) 10K type strain sequencing project: providing services to taxonomists for standard genome sequencing and annotation.</title>
        <authorList>
            <consortium name="The Broad Institute Genomics Platform"/>
            <consortium name="The Broad Institute Genome Sequencing Center for Infectious Disease"/>
            <person name="Wu L."/>
            <person name="Ma J."/>
        </authorList>
    </citation>
    <scope>NUCLEOTIDE SEQUENCE [LARGE SCALE GENOMIC DNA]</scope>
    <source>
        <strain evidence="4">CCUG 59858</strain>
    </source>
</reference>
<dbReference type="PROSITE" id="PS51257">
    <property type="entry name" value="PROKAR_LIPOPROTEIN"/>
    <property type="match status" value="1"/>
</dbReference>
<proteinExistence type="predicted"/>
<comment type="caution">
    <text evidence="3">The sequence shown here is derived from an EMBL/GenBank/DDBJ whole genome shotgun (WGS) entry which is preliminary data.</text>
</comment>
<dbReference type="RefSeq" id="WP_382341224.1">
    <property type="nucleotide sequence ID" value="NZ_JBHSAB010000004.1"/>
</dbReference>
<name>A0ABV8CDF4_9GAMM</name>
<dbReference type="InterPro" id="IPR007055">
    <property type="entry name" value="BON_dom"/>
</dbReference>
<dbReference type="InterPro" id="IPR051686">
    <property type="entry name" value="Lipoprotein_DolP"/>
</dbReference>
<feature type="signal peptide" evidence="1">
    <location>
        <begin position="1"/>
        <end position="22"/>
    </location>
</feature>
<evidence type="ECO:0000259" key="2">
    <source>
        <dbReference type="PROSITE" id="PS50914"/>
    </source>
</evidence>
<dbReference type="Gene3D" id="3.30.1340.30">
    <property type="match status" value="1"/>
</dbReference>